<dbReference type="InterPro" id="IPR009574">
    <property type="entry name" value="DUF1189"/>
</dbReference>
<dbReference type="AlphaFoldDB" id="A0A1X9M9U9"/>
<keyword evidence="1" id="KW-0472">Membrane</keyword>
<evidence type="ECO:0008006" key="4">
    <source>
        <dbReference type="Google" id="ProtNLM"/>
    </source>
</evidence>
<feature type="transmembrane region" description="Helical" evidence="1">
    <location>
        <begin position="164"/>
        <end position="197"/>
    </location>
</feature>
<evidence type="ECO:0000256" key="1">
    <source>
        <dbReference type="SAM" id="Phobius"/>
    </source>
</evidence>
<keyword evidence="1" id="KW-1133">Transmembrane helix</keyword>
<dbReference type="Pfam" id="PF06691">
    <property type="entry name" value="DUF1189"/>
    <property type="match status" value="1"/>
</dbReference>
<accession>A0A1X9M9U9</accession>
<dbReference type="RefSeq" id="WP_066153707.1">
    <property type="nucleotide sequence ID" value="NZ_CP020814.1"/>
</dbReference>
<dbReference type="EMBL" id="CP020814">
    <property type="protein sequence ID" value="ARK29370.1"/>
    <property type="molecule type" value="Genomic_DNA"/>
</dbReference>
<sequence length="262" mass="29806">MKEVITLNFWEWFIKSFYNKKVIAYSRFRPITTTIGYVLFIVFVASVPYFISFNTTTYSAVEKLNNLLLDDLPAFQISDGRLQADIDDYYYSDELNEGVVIIDPTNSFSEEQLIQLSEAVVLQRDQFFFVSNGTTQTISYTLLGLNELSKDDLSNRFSDLQSFLPVLLVILTGLLYSGLAGLAYLGISLLAVFALVLKGNRPSLQYRQLWSITAHALTLPVILLYWMDSLLFPIPFSAFFLSTLIIVLIAVWSIPKPKQKAR</sequence>
<feature type="transmembrane region" description="Helical" evidence="1">
    <location>
        <begin position="233"/>
        <end position="254"/>
    </location>
</feature>
<dbReference type="KEGG" id="bkw:BkAM31D_05600"/>
<dbReference type="Proteomes" id="UP000193006">
    <property type="component" value="Chromosome"/>
</dbReference>
<feature type="transmembrane region" description="Helical" evidence="1">
    <location>
        <begin position="209"/>
        <end position="227"/>
    </location>
</feature>
<proteinExistence type="predicted"/>
<evidence type="ECO:0000313" key="3">
    <source>
        <dbReference type="Proteomes" id="UP000193006"/>
    </source>
</evidence>
<name>A0A1X9M9U9_9BACI</name>
<keyword evidence="1" id="KW-0812">Transmembrane</keyword>
<protein>
    <recommendedName>
        <fullName evidence="4">DUF1189 domain-containing protein</fullName>
    </recommendedName>
</protein>
<organism evidence="2 3">
    <name type="scientific">Halalkalibacter krulwichiae</name>
    <dbReference type="NCBI Taxonomy" id="199441"/>
    <lineage>
        <taxon>Bacteria</taxon>
        <taxon>Bacillati</taxon>
        <taxon>Bacillota</taxon>
        <taxon>Bacilli</taxon>
        <taxon>Bacillales</taxon>
        <taxon>Bacillaceae</taxon>
        <taxon>Halalkalibacter</taxon>
    </lineage>
</organism>
<dbReference type="STRING" id="199441.BkAM31D_05600"/>
<evidence type="ECO:0000313" key="2">
    <source>
        <dbReference type="EMBL" id="ARK29370.1"/>
    </source>
</evidence>
<keyword evidence="3" id="KW-1185">Reference proteome</keyword>
<reference evidence="2 3" key="1">
    <citation type="submission" date="2017-04" db="EMBL/GenBank/DDBJ databases">
        <title>Bacillus krulwichiae AM31D Genome sequencing and assembly.</title>
        <authorList>
            <person name="Krulwich T.A."/>
            <person name="Anastor L."/>
            <person name="Ehrlich R."/>
            <person name="Ehrlich G.D."/>
            <person name="Janto B."/>
        </authorList>
    </citation>
    <scope>NUCLEOTIDE SEQUENCE [LARGE SCALE GENOMIC DNA]</scope>
    <source>
        <strain evidence="2 3">AM31D</strain>
    </source>
</reference>
<feature type="transmembrane region" description="Helical" evidence="1">
    <location>
        <begin position="30"/>
        <end position="51"/>
    </location>
</feature>
<gene>
    <name evidence="2" type="ORF">BkAM31D_05600</name>
</gene>